<organism evidence="6 7">
    <name type="scientific">Pseudonocardia alni</name>
    <name type="common">Amycolata alni</name>
    <dbReference type="NCBI Taxonomy" id="33907"/>
    <lineage>
        <taxon>Bacteria</taxon>
        <taxon>Bacillati</taxon>
        <taxon>Actinomycetota</taxon>
        <taxon>Actinomycetes</taxon>
        <taxon>Pseudonocardiales</taxon>
        <taxon>Pseudonocardiaceae</taxon>
        <taxon>Pseudonocardia</taxon>
    </lineage>
</organism>
<feature type="compositionally biased region" description="Acidic residues" evidence="4">
    <location>
        <begin position="492"/>
        <end position="503"/>
    </location>
</feature>
<accession>A0A852W5I6</accession>
<gene>
    <name evidence="6" type="ORF">HDA37_001057</name>
</gene>
<dbReference type="Pfam" id="PF01494">
    <property type="entry name" value="FAD_binding_3"/>
    <property type="match status" value="1"/>
</dbReference>
<evidence type="ECO:0000313" key="6">
    <source>
        <dbReference type="EMBL" id="NYG00772.1"/>
    </source>
</evidence>
<feature type="domain" description="FAD-binding" evidence="5">
    <location>
        <begin position="13"/>
        <end position="349"/>
    </location>
</feature>
<dbReference type="SUPFAM" id="SSF51905">
    <property type="entry name" value="FAD/NAD(P)-binding domain"/>
    <property type="match status" value="1"/>
</dbReference>
<dbReference type="PANTHER" id="PTHR43004:SF19">
    <property type="entry name" value="BINDING MONOOXYGENASE, PUTATIVE (JCVI)-RELATED"/>
    <property type="match status" value="1"/>
</dbReference>
<protein>
    <submittedName>
        <fullName evidence="6">Pentachlorophenol monooxygenase/3-(3-hydroxy-phenyl)propionate hydroxylase</fullName>
        <ecNumber evidence="6">1.14.13.127</ecNumber>
        <ecNumber evidence="6">1.14.13.50</ecNumber>
    </submittedName>
</protein>
<feature type="compositionally biased region" description="Low complexity" evidence="4">
    <location>
        <begin position="545"/>
        <end position="556"/>
    </location>
</feature>
<evidence type="ECO:0000313" key="7">
    <source>
        <dbReference type="Proteomes" id="UP000549695"/>
    </source>
</evidence>
<dbReference type="RefSeq" id="WP_179760393.1">
    <property type="nucleotide sequence ID" value="NZ_BAAAJZ010000008.1"/>
</dbReference>
<keyword evidence="6" id="KW-0560">Oxidoreductase</keyword>
<keyword evidence="7" id="KW-1185">Reference proteome</keyword>
<comment type="cofactor">
    <cofactor evidence="1">
        <name>FAD</name>
        <dbReference type="ChEBI" id="CHEBI:57692"/>
    </cofactor>
</comment>
<keyword evidence="2" id="KW-0285">Flavoprotein</keyword>
<dbReference type="GO" id="GO:0018677">
    <property type="term" value="F:pentachlorophenol monooxygenase activity"/>
    <property type="evidence" value="ECO:0007669"/>
    <property type="project" value="UniProtKB-EC"/>
</dbReference>
<dbReference type="GO" id="GO:0071949">
    <property type="term" value="F:FAD binding"/>
    <property type="evidence" value="ECO:0007669"/>
    <property type="project" value="InterPro"/>
</dbReference>
<reference evidence="6 7" key="1">
    <citation type="submission" date="2020-07" db="EMBL/GenBank/DDBJ databases">
        <title>Sequencing the genomes of 1000 actinobacteria strains.</title>
        <authorList>
            <person name="Klenk H.-P."/>
        </authorList>
    </citation>
    <scope>NUCLEOTIDE SEQUENCE [LARGE SCALE GENOMIC DNA]</scope>
    <source>
        <strain evidence="6 7">DSM 44749</strain>
    </source>
</reference>
<feature type="region of interest" description="Disordered" evidence="4">
    <location>
        <begin position="488"/>
        <end position="511"/>
    </location>
</feature>
<dbReference type="PRINTS" id="PR00420">
    <property type="entry name" value="RNGMNOXGNASE"/>
</dbReference>
<evidence type="ECO:0000259" key="5">
    <source>
        <dbReference type="Pfam" id="PF01494"/>
    </source>
</evidence>
<dbReference type="InterPro" id="IPR002938">
    <property type="entry name" value="FAD-bd"/>
</dbReference>
<dbReference type="InterPro" id="IPR050641">
    <property type="entry name" value="RIFMO-like"/>
</dbReference>
<dbReference type="Proteomes" id="UP000549695">
    <property type="component" value="Unassembled WGS sequence"/>
</dbReference>
<dbReference type="EC" id="1.14.13.127" evidence="6"/>
<dbReference type="AlphaFoldDB" id="A0A852W5I6"/>
<comment type="caution">
    <text evidence="6">The sequence shown here is derived from an EMBL/GenBank/DDBJ whole genome shotgun (WGS) entry which is preliminary data.</text>
</comment>
<dbReference type="Gene3D" id="3.40.30.120">
    <property type="match status" value="1"/>
</dbReference>
<dbReference type="NCBIfam" id="NF006002">
    <property type="entry name" value="PRK08132.1"/>
    <property type="match status" value="1"/>
</dbReference>
<dbReference type="EMBL" id="JACCCZ010000001">
    <property type="protein sequence ID" value="NYG00772.1"/>
    <property type="molecule type" value="Genomic_DNA"/>
</dbReference>
<dbReference type="Gene3D" id="3.30.70.2450">
    <property type="match status" value="1"/>
</dbReference>
<dbReference type="PANTHER" id="PTHR43004">
    <property type="entry name" value="TRK SYSTEM POTASSIUM UPTAKE PROTEIN"/>
    <property type="match status" value="1"/>
</dbReference>
<keyword evidence="3" id="KW-0274">FAD</keyword>
<sequence length="580" mass="61223">MSTSAAPAWPSSPVLVLGAGPVGQTTALLLARHGVPTVVLDRRPERDRAGSKAICQQRDVLDVWESVGAGRRIADEGVTWTTARTFHRDTELFAHTFAEPGRPAFPPFVNLSQARTEQILDERIADEALVDLRWGHDVVGVEQSADGVAVTLDGGGRVAGSFVVVCAGARGEALRDLLGVTFEGTSFDDRFLICDVRADLPGWATERRFHFDPAANPGRQVLVHPCPDSTFRIDWQVPAGYDLDAETASGALDARIRAVIGDVDHEVVWSSVYRFHSRVVDRMRCGRVLLAGDAAHLVSPFGARGLNSGVADAENAAWKIAWVGRGWAPEELLESYHAERHAAARENVAVTTATMDFLVPRDAERVRARAEVLAAAATDPAARARVDSGRLAEPFWYVDSALTTADARRPFAGRPARGEVPPAGPGVLVPDAPVRSPAGPGRLRALARDGFLLLTGPLADADAVAAAAAGAPGPVRVLALAELDGRTGTGALDEDGDEDGDGDGDGRGPTVTAALVARPDEVWLLRPDAHVAAVLAAPSRDDVAAALARATARGTTAPPPRTRTSNGPEEGHDGVLQASR</sequence>
<dbReference type="InterPro" id="IPR036188">
    <property type="entry name" value="FAD/NAD-bd_sf"/>
</dbReference>
<dbReference type="GO" id="GO:0008688">
    <property type="term" value="F:3-(3-hydroxyphenyl)propionate hydroxylase activity"/>
    <property type="evidence" value="ECO:0007669"/>
    <property type="project" value="UniProtKB-EC"/>
</dbReference>
<proteinExistence type="predicted"/>
<keyword evidence="6" id="KW-0503">Monooxygenase</keyword>
<evidence type="ECO:0000256" key="4">
    <source>
        <dbReference type="SAM" id="MobiDB-lite"/>
    </source>
</evidence>
<dbReference type="EC" id="1.14.13.50" evidence="6"/>
<name>A0A852W5I6_PSEA5</name>
<feature type="region of interest" description="Disordered" evidence="4">
    <location>
        <begin position="545"/>
        <end position="580"/>
    </location>
</feature>
<evidence type="ECO:0000256" key="3">
    <source>
        <dbReference type="ARBA" id="ARBA00022827"/>
    </source>
</evidence>
<evidence type="ECO:0000256" key="1">
    <source>
        <dbReference type="ARBA" id="ARBA00001974"/>
    </source>
</evidence>
<dbReference type="GeneID" id="98050866"/>
<dbReference type="Gene3D" id="3.50.50.60">
    <property type="entry name" value="FAD/NAD(P)-binding domain"/>
    <property type="match status" value="1"/>
</dbReference>
<evidence type="ECO:0000256" key="2">
    <source>
        <dbReference type="ARBA" id="ARBA00022630"/>
    </source>
</evidence>